<dbReference type="RefSeq" id="WP_051173301.1">
    <property type="nucleotide sequence ID" value="NZ_FOWC01000005.1"/>
</dbReference>
<evidence type="ECO:0000313" key="3">
    <source>
        <dbReference type="Proteomes" id="UP000199137"/>
    </source>
</evidence>
<evidence type="ECO:0000259" key="1">
    <source>
        <dbReference type="Pfam" id="PF13478"/>
    </source>
</evidence>
<proteinExistence type="predicted"/>
<organism evidence="2 3">
    <name type="scientific">Amycolatopsis rubida</name>
    <dbReference type="NCBI Taxonomy" id="112413"/>
    <lineage>
        <taxon>Bacteria</taxon>
        <taxon>Bacillati</taxon>
        <taxon>Actinomycetota</taxon>
        <taxon>Actinomycetes</taxon>
        <taxon>Pseudonocardiales</taxon>
        <taxon>Pseudonocardiaceae</taxon>
        <taxon>Amycolatopsis</taxon>
    </lineage>
</organism>
<feature type="domain" description="XdhC Rossmann" evidence="1">
    <location>
        <begin position="173"/>
        <end position="293"/>
    </location>
</feature>
<protein>
    <submittedName>
        <fullName evidence="2">Xanthine dehydrogenase accessory factor</fullName>
    </submittedName>
</protein>
<accession>A0A1I5PZW7</accession>
<dbReference type="Gene3D" id="3.40.50.720">
    <property type="entry name" value="NAD(P)-binding Rossmann-like Domain"/>
    <property type="match status" value="1"/>
</dbReference>
<dbReference type="PANTHER" id="PTHR30388">
    <property type="entry name" value="ALDEHYDE OXIDOREDUCTASE MOLYBDENUM COFACTOR ASSEMBLY PROTEIN"/>
    <property type="match status" value="1"/>
</dbReference>
<dbReference type="AlphaFoldDB" id="A0A1I5PZW7"/>
<dbReference type="Proteomes" id="UP000199137">
    <property type="component" value="Unassembled WGS sequence"/>
</dbReference>
<dbReference type="EMBL" id="FOWC01000005">
    <property type="protein sequence ID" value="SFP39156.1"/>
    <property type="molecule type" value="Genomic_DNA"/>
</dbReference>
<sequence length="314" mass="31451">MYEISVSVAACVRSGTHVDVAWIVSADGIAGRRPDEALALTPGGGRMGGLLGGALDEQVAGLVAGGVTRRLVDVAVDEVGSLVAGVPAGARTRCLIVPAADFPEGTWDELWAGHAVCLVVRLDGDRVTGVEAYDSTSVASLGEETARLFSGGVTDSAVAADRVVTVLWPVPRLAVVGGGPIGDALESAAGPLGWQVLRFANPAEAAPILLGLGALDLVVVGMHDLGAAGNALAAALSGGAGYVGALGTPAMNDARLDWLTSRGVEGLERIHGPAGLDIGASRPAEVAIAVLAEALAVREGRTGRPLREVSSGVA</sequence>
<dbReference type="STRING" id="112413.SAMN05421854_105130"/>
<dbReference type="InterPro" id="IPR027051">
    <property type="entry name" value="XdhC_Rossmann_dom"/>
</dbReference>
<dbReference type="Pfam" id="PF13478">
    <property type="entry name" value="XdhC_C"/>
    <property type="match status" value="1"/>
</dbReference>
<evidence type="ECO:0000313" key="2">
    <source>
        <dbReference type="EMBL" id="SFP39156.1"/>
    </source>
</evidence>
<dbReference type="InterPro" id="IPR052698">
    <property type="entry name" value="MoCofactor_Util/Proc"/>
</dbReference>
<reference evidence="2 3" key="1">
    <citation type="submission" date="2016-10" db="EMBL/GenBank/DDBJ databases">
        <authorList>
            <person name="de Groot N.N."/>
        </authorList>
    </citation>
    <scope>NUCLEOTIDE SEQUENCE [LARGE SCALE GENOMIC DNA]</scope>
    <source>
        <strain evidence="2 3">DSM 44637</strain>
    </source>
</reference>
<gene>
    <name evidence="2" type="ORF">SAMN05421854_105130</name>
</gene>
<name>A0A1I5PZW7_9PSEU</name>
<dbReference type="OrthoDB" id="5242066at2"/>
<dbReference type="PANTHER" id="PTHR30388:SF6">
    <property type="entry name" value="XANTHINE DEHYDROGENASE SUBUNIT A-RELATED"/>
    <property type="match status" value="1"/>
</dbReference>